<evidence type="ECO:0000259" key="1">
    <source>
        <dbReference type="Pfam" id="PF13472"/>
    </source>
</evidence>
<keyword evidence="3" id="KW-1185">Reference proteome</keyword>
<proteinExistence type="predicted"/>
<gene>
    <name evidence="2" type="ordered locus">Fbal_2958</name>
</gene>
<dbReference type="AlphaFoldDB" id="E1STC6"/>
<dbReference type="Pfam" id="PF13472">
    <property type="entry name" value="Lipase_GDSL_2"/>
    <property type="match status" value="1"/>
</dbReference>
<evidence type="ECO:0000313" key="3">
    <source>
        <dbReference type="Proteomes" id="UP000006683"/>
    </source>
</evidence>
<protein>
    <submittedName>
        <fullName evidence="2">Lipolytic protein G-D-S-L family</fullName>
    </submittedName>
</protein>
<dbReference type="STRING" id="550540.Fbal_2958"/>
<name>E1STC6_FERBD</name>
<dbReference type="InterPro" id="IPR036514">
    <property type="entry name" value="SGNH_hydro_sf"/>
</dbReference>
<dbReference type="InterPro" id="IPR013830">
    <property type="entry name" value="SGNH_hydro"/>
</dbReference>
<dbReference type="HOGENOM" id="CLU_051180_1_2_6"/>
<dbReference type="eggNOG" id="COG2755">
    <property type="taxonomic scope" value="Bacteria"/>
</dbReference>
<dbReference type="KEGG" id="fbl:Fbal_2958"/>
<feature type="domain" description="SGNH hydrolase-type esterase" evidence="1">
    <location>
        <begin position="38"/>
        <end position="188"/>
    </location>
</feature>
<evidence type="ECO:0000313" key="2">
    <source>
        <dbReference type="EMBL" id="ADN77160.1"/>
    </source>
</evidence>
<dbReference type="OrthoDB" id="9786188at2"/>
<dbReference type="SUPFAM" id="SSF52266">
    <property type="entry name" value="SGNH hydrolase"/>
    <property type="match status" value="1"/>
</dbReference>
<accession>E1STC6</accession>
<dbReference type="InterPro" id="IPR051532">
    <property type="entry name" value="Ester_Hydrolysis_Enzymes"/>
</dbReference>
<dbReference type="Proteomes" id="UP000006683">
    <property type="component" value="Chromosome"/>
</dbReference>
<dbReference type="Gene3D" id="3.40.50.1110">
    <property type="entry name" value="SGNH hydrolase"/>
    <property type="match status" value="1"/>
</dbReference>
<dbReference type="EMBL" id="CP002209">
    <property type="protein sequence ID" value="ADN77160.1"/>
    <property type="molecule type" value="Genomic_DNA"/>
</dbReference>
<sequence length="204" mass="21454">MRKSVMRAGFLLVALLWGLVGCGGPGLTPLPADGTIVAFGDSLTRGVGAGQGEDYPTVLAQLSGLHVVNAGVSGEQTPAGLQRLPQVLAAEQPDLLLLLLGGNDILRNRPPDAIRDNLAQMIETAQGQGVQVMLVAVPEKRLFSSAAPFYPELAEQYGVPLVDSLVGELLRTPGYKSDPIHLNAEGYRQMAQALDSALRDAGAY</sequence>
<dbReference type="GeneID" id="67183181"/>
<organism evidence="2 3">
    <name type="scientific">Ferrimonas balearica (strain DSM 9799 / CCM 4581 / KCTC 23876 / PAT)</name>
    <dbReference type="NCBI Taxonomy" id="550540"/>
    <lineage>
        <taxon>Bacteria</taxon>
        <taxon>Pseudomonadati</taxon>
        <taxon>Pseudomonadota</taxon>
        <taxon>Gammaproteobacteria</taxon>
        <taxon>Alteromonadales</taxon>
        <taxon>Ferrimonadaceae</taxon>
        <taxon>Ferrimonas</taxon>
    </lineage>
</organism>
<reference evidence="2 3" key="1">
    <citation type="journal article" date="2010" name="Stand. Genomic Sci.">
        <title>Complete genome sequence of Ferrimonas balearica type strain (PAT).</title>
        <authorList>
            <person name="Nolan M."/>
            <person name="Sikorski J."/>
            <person name="Davenport K."/>
            <person name="Lucas S."/>
            <person name="Glavina Del Rio T."/>
            <person name="Tice H."/>
            <person name="Cheng J."/>
            <person name="Goodwin L."/>
            <person name="Pitluck S."/>
            <person name="Liolios K."/>
            <person name="Ivanova N."/>
            <person name="Mavromatis K."/>
            <person name="Ovchinnikova G."/>
            <person name="Pati A."/>
            <person name="Chen A."/>
            <person name="Palaniappan K."/>
            <person name="Land M."/>
            <person name="Hauser L."/>
            <person name="Chang Y."/>
            <person name="Jeffries C."/>
            <person name="Tapia R."/>
            <person name="Brettin T."/>
            <person name="Detter J."/>
            <person name="Han C."/>
            <person name="Yasawong M."/>
            <person name="Rohde M."/>
            <person name="Tindall B."/>
            <person name="Goker M."/>
            <person name="Woyke T."/>
            <person name="Bristow J."/>
            <person name="Eisen J."/>
            <person name="Markowitz V."/>
            <person name="Hugenholtz P."/>
            <person name="Kyrpides N."/>
            <person name="Klenk H."/>
            <person name="Lapidus A."/>
        </authorList>
    </citation>
    <scope>NUCLEOTIDE SEQUENCE [LARGE SCALE GENOMIC DNA]</scope>
    <source>
        <strain evidence="3">DSM 9799 / CCM 4581 / KCTC 23876 / PAT</strain>
    </source>
</reference>
<dbReference type="PROSITE" id="PS51257">
    <property type="entry name" value="PROKAR_LIPOPROTEIN"/>
    <property type="match status" value="1"/>
</dbReference>
<dbReference type="PANTHER" id="PTHR30383">
    <property type="entry name" value="THIOESTERASE 1/PROTEASE 1/LYSOPHOSPHOLIPASE L1"/>
    <property type="match status" value="1"/>
</dbReference>
<dbReference type="RefSeq" id="WP_013346466.1">
    <property type="nucleotide sequence ID" value="NC_014541.1"/>
</dbReference>
<dbReference type="GO" id="GO:0004622">
    <property type="term" value="F:phosphatidylcholine lysophospholipase activity"/>
    <property type="evidence" value="ECO:0007669"/>
    <property type="project" value="TreeGrafter"/>
</dbReference>
<dbReference type="PANTHER" id="PTHR30383:SF24">
    <property type="entry name" value="THIOESTERASE 1_PROTEASE 1_LYSOPHOSPHOLIPASE L1"/>
    <property type="match status" value="1"/>
</dbReference>